<dbReference type="PANTHER" id="PTHR33175">
    <property type="entry name" value="DNA-BINDING PROTEIN HU"/>
    <property type="match status" value="1"/>
</dbReference>
<dbReference type="Proteomes" id="UP000304880">
    <property type="component" value="Unassembled WGS sequence"/>
</dbReference>
<dbReference type="GO" id="GO:0005829">
    <property type="term" value="C:cytosol"/>
    <property type="evidence" value="ECO:0007669"/>
    <property type="project" value="TreeGrafter"/>
</dbReference>
<evidence type="ECO:0000256" key="1">
    <source>
        <dbReference type="ARBA" id="ARBA00010529"/>
    </source>
</evidence>
<accession>A0A5C4R1X8</accession>
<dbReference type="GO" id="GO:0003677">
    <property type="term" value="F:DNA binding"/>
    <property type="evidence" value="ECO:0007669"/>
    <property type="project" value="UniProtKB-KW"/>
</dbReference>
<organism evidence="4 5">
    <name type="scientific">Paracoccus haeundaensis</name>
    <dbReference type="NCBI Taxonomy" id="225362"/>
    <lineage>
        <taxon>Bacteria</taxon>
        <taxon>Pseudomonadati</taxon>
        <taxon>Pseudomonadota</taxon>
        <taxon>Alphaproteobacteria</taxon>
        <taxon>Rhodobacterales</taxon>
        <taxon>Paracoccaceae</taxon>
        <taxon>Paracoccus</taxon>
    </lineage>
</organism>
<protein>
    <submittedName>
        <fullName evidence="4">Integration host factor subunit beta</fullName>
    </submittedName>
</protein>
<keyword evidence="2" id="KW-0238">DNA-binding</keyword>
<dbReference type="EMBL" id="VDDC01000049">
    <property type="protein sequence ID" value="TNH37778.1"/>
    <property type="molecule type" value="Genomic_DNA"/>
</dbReference>
<gene>
    <name evidence="4" type="ORF">FHD67_18310</name>
</gene>
<dbReference type="InterPro" id="IPR010992">
    <property type="entry name" value="IHF-like_DNA-bd_dom_sf"/>
</dbReference>
<dbReference type="SUPFAM" id="SSF47729">
    <property type="entry name" value="IHF-like DNA-binding proteins"/>
    <property type="match status" value="1"/>
</dbReference>
<sequence>MVRSELVRKIADANPHLAPKAAEAVVAAIFTEIEGALARGDRVELRGFGVFVTRPRCAHTGRNPKSGTPLKIPARQVPWFRASNLLLDKINA</sequence>
<comment type="similarity">
    <text evidence="1 3">Belongs to the bacterial histone-like protein family.</text>
</comment>
<dbReference type="InterPro" id="IPR000119">
    <property type="entry name" value="Hist_DNA-bd"/>
</dbReference>
<name>A0A5C4R1X8_9RHOB</name>
<proteinExistence type="inferred from homology"/>
<comment type="caution">
    <text evidence="4">The sequence shown here is derived from an EMBL/GenBank/DDBJ whole genome shotgun (WGS) entry which is preliminary data.</text>
</comment>
<evidence type="ECO:0000313" key="4">
    <source>
        <dbReference type="EMBL" id="TNH37778.1"/>
    </source>
</evidence>
<evidence type="ECO:0000256" key="3">
    <source>
        <dbReference type="RuleBase" id="RU003939"/>
    </source>
</evidence>
<evidence type="ECO:0000256" key="2">
    <source>
        <dbReference type="ARBA" id="ARBA00023125"/>
    </source>
</evidence>
<dbReference type="SMART" id="SM00411">
    <property type="entry name" value="BHL"/>
    <property type="match status" value="1"/>
</dbReference>
<evidence type="ECO:0000313" key="5">
    <source>
        <dbReference type="Proteomes" id="UP000304880"/>
    </source>
</evidence>
<dbReference type="CDD" id="cd13836">
    <property type="entry name" value="IHF_B"/>
    <property type="match status" value="1"/>
</dbReference>
<dbReference type="GO" id="GO:0030527">
    <property type="term" value="F:structural constituent of chromatin"/>
    <property type="evidence" value="ECO:0007669"/>
    <property type="project" value="InterPro"/>
</dbReference>
<dbReference type="Gene3D" id="4.10.520.10">
    <property type="entry name" value="IHF-like DNA-binding proteins"/>
    <property type="match status" value="1"/>
</dbReference>
<dbReference type="PANTHER" id="PTHR33175:SF5">
    <property type="entry name" value="INTEGRATION HOST FACTOR SUBUNIT BETA"/>
    <property type="match status" value="1"/>
</dbReference>
<dbReference type="RefSeq" id="WP_139599593.1">
    <property type="nucleotide sequence ID" value="NZ_VDDC01000049.1"/>
</dbReference>
<dbReference type="Pfam" id="PF00216">
    <property type="entry name" value="Bac_DNA_binding"/>
    <property type="match status" value="1"/>
</dbReference>
<dbReference type="AlphaFoldDB" id="A0A5C4R1X8"/>
<keyword evidence="5" id="KW-1185">Reference proteome</keyword>
<reference evidence="4 5" key="1">
    <citation type="submission" date="2019-06" db="EMBL/GenBank/DDBJ databases">
        <authorList>
            <person name="Li J."/>
        </authorList>
    </citation>
    <scope>NUCLEOTIDE SEQUENCE [LARGE SCALE GENOMIC DNA]</scope>
    <source>
        <strain evidence="4 5">CGMCC 1.8012</strain>
    </source>
</reference>
<dbReference type="PRINTS" id="PR01727">
    <property type="entry name" value="DNABINDINGHU"/>
</dbReference>